<sequence length="536" mass="62224">MQTSARLRLCVVVLLIVLSTLLFIRFFFQSSWPRKFSTHETAYFGPSKNRLASLCAQTLFSDSELHSRDVMNTHNDPTYSQQSISKKRNKFKSWIFPNEPPPKNFEQLLSSNPQHEKYFANRITSCSIGPNFGVICGLTNQLFEIMTCMAISKKLGATKMILSNVCSDGAPGLCKYCNTFSPLSEFFNIERIQTLAMERFGLTLIDSTQTNLEHLKISKPLFSVYNRTWDEKPLAEAADTIFKIAINEKPNFFTDFDILNFGFVWGRWLPTSDEEISLYLHLFDLFEPNQAIRRVMNDFMWRINYFDSFGRPLMVIHNQFPKEESDSYPGCQRTQHILTSSQSDFFHFLKNDLKLHAVTSIAPSLDNNALHQIHRIHKKENDNHLDRNTFNNNDQIYGMNVLLIGSGLESKSVESLRLSDLADENIFTYSQSDLMPLTRNHQFHNSVMAMWMAFEADYFVATTCESQFLSHIIHIRQLLKKPVCTMADIRKSIHLKRYNLEYLRHNEKSLYYFPHHVKGRLFLVNKCQVPFVIDTG</sequence>
<keyword evidence="3" id="KW-1185">Reference proteome</keyword>
<keyword evidence="1" id="KW-0472">Membrane</keyword>
<comment type="caution">
    <text evidence="2">The sequence shown here is derived from an EMBL/GenBank/DDBJ whole genome shotgun (WGS) entry which is preliminary data.</text>
</comment>
<organism evidence="2 3">
    <name type="scientific">Naegleria fowleri</name>
    <name type="common">Brain eating amoeba</name>
    <dbReference type="NCBI Taxonomy" id="5763"/>
    <lineage>
        <taxon>Eukaryota</taxon>
        <taxon>Discoba</taxon>
        <taxon>Heterolobosea</taxon>
        <taxon>Tetramitia</taxon>
        <taxon>Eutetramitia</taxon>
        <taxon>Vahlkampfiidae</taxon>
        <taxon>Naegleria</taxon>
    </lineage>
</organism>
<dbReference type="VEuPathDB" id="AmoebaDB:NF0066320"/>
<accession>A0A6A5BF37</accession>
<dbReference type="Proteomes" id="UP000444721">
    <property type="component" value="Unassembled WGS sequence"/>
</dbReference>
<evidence type="ECO:0000256" key="1">
    <source>
        <dbReference type="SAM" id="Phobius"/>
    </source>
</evidence>
<gene>
    <name evidence="2" type="ORF">FDP41_004332</name>
</gene>
<keyword evidence="1" id="KW-0812">Transmembrane</keyword>
<dbReference type="GeneID" id="68111550"/>
<dbReference type="VEuPathDB" id="AmoebaDB:NfTy_084270"/>
<name>A0A6A5BF37_NAEFO</name>
<dbReference type="AlphaFoldDB" id="A0A6A5BF37"/>
<evidence type="ECO:0000313" key="2">
    <source>
        <dbReference type="EMBL" id="KAF0976433.1"/>
    </source>
</evidence>
<evidence type="ECO:0000313" key="3">
    <source>
        <dbReference type="Proteomes" id="UP000444721"/>
    </source>
</evidence>
<dbReference type="VEuPathDB" id="AmoebaDB:FDP41_004332"/>
<feature type="transmembrane region" description="Helical" evidence="1">
    <location>
        <begin position="7"/>
        <end position="28"/>
    </location>
</feature>
<keyword evidence="1" id="KW-1133">Transmembrane helix</keyword>
<protein>
    <submittedName>
        <fullName evidence="2">Uncharacterized protein</fullName>
    </submittedName>
</protein>
<proteinExistence type="predicted"/>
<dbReference type="OrthoDB" id="10323207at2759"/>
<reference evidence="2 3" key="1">
    <citation type="journal article" date="2019" name="Sci. Rep.">
        <title>Nanopore sequencing improves the draft genome of the human pathogenic amoeba Naegleria fowleri.</title>
        <authorList>
            <person name="Liechti N."/>
            <person name="Schurch N."/>
            <person name="Bruggmann R."/>
            <person name="Wittwer M."/>
        </authorList>
    </citation>
    <scope>NUCLEOTIDE SEQUENCE [LARGE SCALE GENOMIC DNA]</scope>
    <source>
        <strain evidence="2 3">ATCC 30894</strain>
    </source>
</reference>
<dbReference type="EMBL" id="VFQX01000037">
    <property type="protein sequence ID" value="KAF0976433.1"/>
    <property type="molecule type" value="Genomic_DNA"/>
</dbReference>
<dbReference type="RefSeq" id="XP_044561146.1">
    <property type="nucleotide sequence ID" value="XM_044707735.1"/>
</dbReference>